<organism evidence="3 4">
    <name type="scientific">Mycolicibacterium elephantis</name>
    <dbReference type="NCBI Taxonomy" id="81858"/>
    <lineage>
        <taxon>Bacteria</taxon>
        <taxon>Bacillati</taxon>
        <taxon>Actinomycetota</taxon>
        <taxon>Actinomycetes</taxon>
        <taxon>Mycobacteriales</taxon>
        <taxon>Mycobacteriaceae</taxon>
        <taxon>Mycolicibacterium</taxon>
    </lineage>
</organism>
<accession>A0A1A0R1E2</accession>
<reference evidence="3 4" key="1">
    <citation type="submission" date="2017-02" db="EMBL/GenBank/DDBJ databases">
        <title>The new phylogeny of genus Mycobacterium.</title>
        <authorList>
            <person name="Tortoli E."/>
            <person name="Trovato A."/>
            <person name="Cirillo D.M."/>
        </authorList>
    </citation>
    <scope>NUCLEOTIDE SEQUENCE [LARGE SCALE GENOMIC DNA]</scope>
    <source>
        <strain evidence="3 4">FI-09383</strain>
    </source>
</reference>
<dbReference type="InterPro" id="IPR002347">
    <property type="entry name" value="SDR_fam"/>
</dbReference>
<proteinExistence type="inferred from homology"/>
<dbReference type="InterPro" id="IPR036291">
    <property type="entry name" value="NAD(P)-bd_dom_sf"/>
</dbReference>
<protein>
    <submittedName>
        <fullName evidence="3">Short chain dehydrogenase</fullName>
    </submittedName>
</protein>
<dbReference type="PANTHER" id="PTHR43669:SF3">
    <property type="entry name" value="ALCOHOL DEHYDROGENASE, PUTATIVE (AFU_ORTHOLOGUE AFUA_3G03445)-RELATED"/>
    <property type="match status" value="1"/>
</dbReference>
<dbReference type="GO" id="GO:0016491">
    <property type="term" value="F:oxidoreductase activity"/>
    <property type="evidence" value="ECO:0007669"/>
    <property type="project" value="UniProtKB-KW"/>
</dbReference>
<dbReference type="Gene3D" id="3.40.50.720">
    <property type="entry name" value="NAD(P)-binding Rossmann-like Domain"/>
    <property type="match status" value="1"/>
</dbReference>
<evidence type="ECO:0000313" key="4">
    <source>
        <dbReference type="Proteomes" id="UP000192772"/>
    </source>
</evidence>
<sequence>MQKESAERIVLVTGGSRGVGAETAQRLAAPDTHVVVHYRNAAQRAQAVVDAITDAGGRASSLRADIADEAESAAMVDTIAERFGRLDAVVLNASVHLEPGTHAGHAMRINREAQRRLAVMGLPLIRSGGRIVFVTNHQAHFYPLKAVPKGQTALAAGRWAGETTLYAMRSEFHRAGVHFTVVSGDSVDASFADAVVNAVNTASPTGMVYVGGPEHRLIA</sequence>
<dbReference type="EMBL" id="MVHP01000001">
    <property type="protein sequence ID" value="ORA69362.1"/>
    <property type="molecule type" value="Genomic_DNA"/>
</dbReference>
<dbReference type="AlphaFoldDB" id="A0A0M2ZS43"/>
<dbReference type="OrthoDB" id="4373846at2"/>
<dbReference type="STRING" id="81858.BST23_01555"/>
<evidence type="ECO:0000256" key="2">
    <source>
        <dbReference type="ARBA" id="ARBA00023002"/>
    </source>
</evidence>
<comment type="caution">
    <text evidence="3">The sequence shown here is derived from an EMBL/GenBank/DDBJ whole genome shotgun (WGS) entry which is preliminary data.</text>
</comment>
<dbReference type="PRINTS" id="PR00081">
    <property type="entry name" value="GDHRDH"/>
</dbReference>
<accession>A0A0M2ZS43</accession>
<dbReference type="RefSeq" id="WP_046749959.1">
    <property type="nucleotide sequence ID" value="NZ_LBNO01000001.1"/>
</dbReference>
<comment type="similarity">
    <text evidence="1">Belongs to the short-chain dehydrogenases/reductases (SDR) family.</text>
</comment>
<gene>
    <name evidence="3" type="ORF">BST23_01555</name>
</gene>
<dbReference type="Pfam" id="PF00106">
    <property type="entry name" value="adh_short"/>
    <property type="match status" value="1"/>
</dbReference>
<dbReference type="PANTHER" id="PTHR43669">
    <property type="entry name" value="5-KETO-D-GLUCONATE 5-REDUCTASE"/>
    <property type="match status" value="1"/>
</dbReference>
<name>A0A0M2ZS43_9MYCO</name>
<dbReference type="SUPFAM" id="SSF51735">
    <property type="entry name" value="NAD(P)-binding Rossmann-fold domains"/>
    <property type="match status" value="1"/>
</dbReference>
<dbReference type="Proteomes" id="UP000192772">
    <property type="component" value="Unassembled WGS sequence"/>
</dbReference>
<evidence type="ECO:0000313" key="3">
    <source>
        <dbReference type="EMBL" id="ORA69362.1"/>
    </source>
</evidence>
<dbReference type="NCBIfam" id="NF005868">
    <property type="entry name" value="PRK07806.1"/>
    <property type="match status" value="1"/>
</dbReference>
<evidence type="ECO:0000256" key="1">
    <source>
        <dbReference type="ARBA" id="ARBA00006484"/>
    </source>
</evidence>
<keyword evidence="2" id="KW-0560">Oxidoreductase</keyword>